<evidence type="ECO:0000313" key="2">
    <source>
        <dbReference type="Proteomes" id="UP000054270"/>
    </source>
</evidence>
<organism evidence="1 2">
    <name type="scientific">Hypholoma sublateritium (strain FD-334 SS-4)</name>
    <dbReference type="NCBI Taxonomy" id="945553"/>
    <lineage>
        <taxon>Eukaryota</taxon>
        <taxon>Fungi</taxon>
        <taxon>Dikarya</taxon>
        <taxon>Basidiomycota</taxon>
        <taxon>Agaricomycotina</taxon>
        <taxon>Agaricomycetes</taxon>
        <taxon>Agaricomycetidae</taxon>
        <taxon>Agaricales</taxon>
        <taxon>Agaricineae</taxon>
        <taxon>Strophariaceae</taxon>
        <taxon>Hypholoma</taxon>
    </lineage>
</organism>
<gene>
    <name evidence="1" type="ORF">HYPSUDRAFT_114000</name>
</gene>
<evidence type="ECO:0000313" key="1">
    <source>
        <dbReference type="EMBL" id="KJA21103.1"/>
    </source>
</evidence>
<dbReference type="Proteomes" id="UP000054270">
    <property type="component" value="Unassembled WGS sequence"/>
</dbReference>
<name>A0A0D2MCF0_HYPSF</name>
<accession>A0A0D2MCF0</accession>
<feature type="non-terminal residue" evidence="1">
    <location>
        <position position="77"/>
    </location>
</feature>
<dbReference type="AlphaFoldDB" id="A0A0D2MCF0"/>
<dbReference type="EMBL" id="KN817561">
    <property type="protein sequence ID" value="KJA21103.1"/>
    <property type="molecule type" value="Genomic_DNA"/>
</dbReference>
<protein>
    <submittedName>
        <fullName evidence="1">Uncharacterized protein</fullName>
    </submittedName>
</protein>
<sequence length="77" mass="9293">MQLDIADYLNPRWWTREWGWMAFMPHDLDLTMATYLLQGHYDTPAIRPMYPAGFGYKKSNPRENVIMKSIHKARDWF</sequence>
<reference evidence="2" key="1">
    <citation type="submission" date="2014-04" db="EMBL/GenBank/DDBJ databases">
        <title>Evolutionary Origins and Diversification of the Mycorrhizal Mutualists.</title>
        <authorList>
            <consortium name="DOE Joint Genome Institute"/>
            <consortium name="Mycorrhizal Genomics Consortium"/>
            <person name="Kohler A."/>
            <person name="Kuo A."/>
            <person name="Nagy L.G."/>
            <person name="Floudas D."/>
            <person name="Copeland A."/>
            <person name="Barry K.W."/>
            <person name="Cichocki N."/>
            <person name="Veneault-Fourrey C."/>
            <person name="LaButti K."/>
            <person name="Lindquist E.A."/>
            <person name="Lipzen A."/>
            <person name="Lundell T."/>
            <person name="Morin E."/>
            <person name="Murat C."/>
            <person name="Riley R."/>
            <person name="Ohm R."/>
            <person name="Sun H."/>
            <person name="Tunlid A."/>
            <person name="Henrissat B."/>
            <person name="Grigoriev I.V."/>
            <person name="Hibbett D.S."/>
            <person name="Martin F."/>
        </authorList>
    </citation>
    <scope>NUCLEOTIDE SEQUENCE [LARGE SCALE GENOMIC DNA]</scope>
    <source>
        <strain evidence="2">FD-334 SS-4</strain>
    </source>
</reference>
<keyword evidence="2" id="KW-1185">Reference proteome</keyword>
<proteinExistence type="predicted"/>